<sequence length="99" mass="10266">MSGLIDIWTLERERMVRTGRAQAFWPVVSLGGGARHGRRDTARSESGGGSSSGAKPYDGVGAVLVDAAEKQAAASAGASPPGFVREDAFLSILIDCFGQ</sequence>
<dbReference type="OrthoDB" id="684571at2759"/>
<protein>
    <submittedName>
        <fullName evidence="2">Uncharacterized protein</fullName>
    </submittedName>
</protein>
<evidence type="ECO:0000313" key="3">
    <source>
        <dbReference type="Proteomes" id="UP000604825"/>
    </source>
</evidence>
<evidence type="ECO:0000256" key="1">
    <source>
        <dbReference type="SAM" id="MobiDB-lite"/>
    </source>
</evidence>
<dbReference type="EMBL" id="CAJGYO010000001">
    <property type="protein sequence ID" value="CAD6206780.1"/>
    <property type="molecule type" value="Genomic_DNA"/>
</dbReference>
<proteinExistence type="predicted"/>
<organism evidence="2 3">
    <name type="scientific">Miscanthus lutarioriparius</name>
    <dbReference type="NCBI Taxonomy" id="422564"/>
    <lineage>
        <taxon>Eukaryota</taxon>
        <taxon>Viridiplantae</taxon>
        <taxon>Streptophyta</taxon>
        <taxon>Embryophyta</taxon>
        <taxon>Tracheophyta</taxon>
        <taxon>Spermatophyta</taxon>
        <taxon>Magnoliopsida</taxon>
        <taxon>Liliopsida</taxon>
        <taxon>Poales</taxon>
        <taxon>Poaceae</taxon>
        <taxon>PACMAD clade</taxon>
        <taxon>Panicoideae</taxon>
        <taxon>Andropogonodae</taxon>
        <taxon>Andropogoneae</taxon>
        <taxon>Saccharinae</taxon>
        <taxon>Miscanthus</taxon>
    </lineage>
</organism>
<feature type="region of interest" description="Disordered" evidence="1">
    <location>
        <begin position="30"/>
        <end position="56"/>
    </location>
</feature>
<dbReference type="AlphaFoldDB" id="A0A811MN55"/>
<name>A0A811MN55_9POAL</name>
<gene>
    <name evidence="2" type="ORF">NCGR_LOCUS4459</name>
</gene>
<keyword evidence="3" id="KW-1185">Reference proteome</keyword>
<comment type="caution">
    <text evidence="2">The sequence shown here is derived from an EMBL/GenBank/DDBJ whole genome shotgun (WGS) entry which is preliminary data.</text>
</comment>
<accession>A0A811MN55</accession>
<evidence type="ECO:0000313" key="2">
    <source>
        <dbReference type="EMBL" id="CAD6206780.1"/>
    </source>
</evidence>
<reference evidence="2" key="1">
    <citation type="submission" date="2020-10" db="EMBL/GenBank/DDBJ databases">
        <authorList>
            <person name="Han B."/>
            <person name="Lu T."/>
            <person name="Zhao Q."/>
            <person name="Huang X."/>
            <person name="Zhao Y."/>
        </authorList>
    </citation>
    <scope>NUCLEOTIDE SEQUENCE</scope>
</reference>
<dbReference type="Proteomes" id="UP000604825">
    <property type="component" value="Unassembled WGS sequence"/>
</dbReference>